<dbReference type="PANTHER" id="PTHR20861:SF1">
    <property type="entry name" value="HOMOSERINE KINASE"/>
    <property type="match status" value="1"/>
</dbReference>
<evidence type="ECO:0000256" key="4">
    <source>
        <dbReference type="ARBA" id="ARBA00022840"/>
    </source>
</evidence>
<dbReference type="Proteomes" id="UP000265520">
    <property type="component" value="Unassembled WGS sequence"/>
</dbReference>
<keyword evidence="4" id="KW-0067">ATP-binding</keyword>
<evidence type="ECO:0000313" key="6">
    <source>
        <dbReference type="Proteomes" id="UP000265520"/>
    </source>
</evidence>
<organism evidence="5 6">
    <name type="scientific">Trifolium medium</name>
    <dbReference type="NCBI Taxonomy" id="97028"/>
    <lineage>
        <taxon>Eukaryota</taxon>
        <taxon>Viridiplantae</taxon>
        <taxon>Streptophyta</taxon>
        <taxon>Embryophyta</taxon>
        <taxon>Tracheophyta</taxon>
        <taxon>Spermatophyta</taxon>
        <taxon>Magnoliopsida</taxon>
        <taxon>eudicotyledons</taxon>
        <taxon>Gunneridae</taxon>
        <taxon>Pentapetalae</taxon>
        <taxon>rosids</taxon>
        <taxon>fabids</taxon>
        <taxon>Fabales</taxon>
        <taxon>Fabaceae</taxon>
        <taxon>Papilionoideae</taxon>
        <taxon>50 kb inversion clade</taxon>
        <taxon>NPAAA clade</taxon>
        <taxon>Hologalegina</taxon>
        <taxon>IRL clade</taxon>
        <taxon>Trifolieae</taxon>
        <taxon>Trifolium</taxon>
    </lineage>
</organism>
<dbReference type="PANTHER" id="PTHR20861">
    <property type="entry name" value="HOMOSERINE/4-DIPHOSPHOCYTIDYL-2-C-METHYL-D-ERYTHRITOL KINASE"/>
    <property type="match status" value="1"/>
</dbReference>
<protein>
    <submittedName>
        <fullName evidence="5">Homoserine kinase</fullName>
    </submittedName>
</protein>
<dbReference type="GO" id="GO:0016301">
    <property type="term" value="F:kinase activity"/>
    <property type="evidence" value="ECO:0007669"/>
    <property type="project" value="UniProtKB-KW"/>
</dbReference>
<evidence type="ECO:0000256" key="3">
    <source>
        <dbReference type="ARBA" id="ARBA00022777"/>
    </source>
</evidence>
<reference evidence="5 6" key="1">
    <citation type="journal article" date="2018" name="Front. Plant Sci.">
        <title>Red Clover (Trifolium pratense) and Zigzag Clover (T. medium) - A Picture of Genomic Similarities and Differences.</title>
        <authorList>
            <person name="Dluhosova J."/>
            <person name="Istvanek J."/>
            <person name="Nedelnik J."/>
            <person name="Repkova J."/>
        </authorList>
    </citation>
    <scope>NUCLEOTIDE SEQUENCE [LARGE SCALE GENOMIC DNA]</scope>
    <source>
        <strain evidence="6">cv. 10/8</strain>
        <tissue evidence="5">Leaf</tissue>
    </source>
</reference>
<keyword evidence="1" id="KW-0808">Transferase</keyword>
<dbReference type="GO" id="GO:0005524">
    <property type="term" value="F:ATP binding"/>
    <property type="evidence" value="ECO:0007669"/>
    <property type="project" value="UniProtKB-KW"/>
</dbReference>
<keyword evidence="2" id="KW-0547">Nucleotide-binding</keyword>
<dbReference type="InterPro" id="IPR036554">
    <property type="entry name" value="GHMP_kinase_C_sf"/>
</dbReference>
<evidence type="ECO:0000256" key="2">
    <source>
        <dbReference type="ARBA" id="ARBA00022741"/>
    </source>
</evidence>
<evidence type="ECO:0000256" key="1">
    <source>
        <dbReference type="ARBA" id="ARBA00022679"/>
    </source>
</evidence>
<evidence type="ECO:0000313" key="5">
    <source>
        <dbReference type="EMBL" id="MCI88827.1"/>
    </source>
</evidence>
<dbReference type="AlphaFoldDB" id="A0A392VLQ4"/>
<keyword evidence="6" id="KW-1185">Reference proteome</keyword>
<accession>A0A392VLQ4</accession>
<dbReference type="EMBL" id="LXQA011203332">
    <property type="protein sequence ID" value="MCI88827.1"/>
    <property type="molecule type" value="Genomic_DNA"/>
</dbReference>
<keyword evidence="3 5" id="KW-0418">Kinase</keyword>
<dbReference type="SUPFAM" id="SSF55060">
    <property type="entry name" value="GHMP Kinase, C-terminal domain"/>
    <property type="match status" value="1"/>
</dbReference>
<dbReference type="Gene3D" id="3.30.70.890">
    <property type="entry name" value="GHMP kinase, C-terminal domain"/>
    <property type="match status" value="1"/>
</dbReference>
<comment type="caution">
    <text evidence="5">The sequence shown here is derived from an EMBL/GenBank/DDBJ whole genome shotgun (WGS) entry which is preliminary data.</text>
</comment>
<proteinExistence type="predicted"/>
<name>A0A392VLQ4_9FABA</name>
<sequence>MLGKALSSNKIIEPTRALLIPGMDAVKNAAIEAGAFGCIISG</sequence>
<feature type="non-terminal residue" evidence="5">
    <location>
        <position position="42"/>
    </location>
</feature>